<evidence type="ECO:0000256" key="5">
    <source>
        <dbReference type="ARBA" id="ARBA00022989"/>
    </source>
</evidence>
<evidence type="ECO:0000256" key="1">
    <source>
        <dbReference type="ARBA" id="ARBA00004651"/>
    </source>
</evidence>
<keyword evidence="9" id="KW-1185">Reference proteome</keyword>
<dbReference type="EMBL" id="FXYD01000002">
    <property type="protein sequence ID" value="SMX36850.1"/>
    <property type="molecule type" value="Genomic_DNA"/>
</dbReference>
<dbReference type="PANTHER" id="PTHR38596:SF1">
    <property type="entry name" value="UPF0114 PROTEIN YQHA"/>
    <property type="match status" value="1"/>
</dbReference>
<comment type="similarity">
    <text evidence="2 7">Belongs to the UPF0114 family.</text>
</comment>
<feature type="transmembrane region" description="Helical" evidence="7">
    <location>
        <begin position="66"/>
        <end position="87"/>
    </location>
</feature>
<comment type="subcellular location">
    <subcellularLocation>
        <location evidence="1 7">Cell membrane</location>
        <topology evidence="1 7">Multi-pass membrane protein</topology>
    </subcellularLocation>
</comment>
<gene>
    <name evidence="8" type="ORF">OCA8868_01134</name>
</gene>
<dbReference type="Pfam" id="PF03350">
    <property type="entry name" value="UPF0114"/>
    <property type="match status" value="1"/>
</dbReference>
<name>A0A238K1S1_9RHOB</name>
<evidence type="ECO:0000313" key="9">
    <source>
        <dbReference type="Proteomes" id="UP000203464"/>
    </source>
</evidence>
<proteinExistence type="inferred from homology"/>
<keyword evidence="5 7" id="KW-1133">Transmembrane helix</keyword>
<accession>A0A238K1S1</accession>
<keyword evidence="6 7" id="KW-0472">Membrane</keyword>
<sequence>MSDENQQDEKFSIEESFERGLFASRWLLAPMYLGLVFSLAMLMVIFCRELLYYMPQVLTMSADKGILVVLTLIDLTLAGNLLLIVLFSGYENFVSKLDLDDDKDKPDWMGTVDYSGLKMKLIASIVAISAIHLLKRFMEIGTMDGVEFEEMGSNNLYWLVTIHMSFVGSGIILAGMDWISAHAKLKMKEATKK</sequence>
<keyword evidence="3 7" id="KW-1003">Cell membrane</keyword>
<dbReference type="PANTHER" id="PTHR38596">
    <property type="entry name" value="UPF0114 PROTEIN YQHA"/>
    <property type="match status" value="1"/>
</dbReference>
<evidence type="ECO:0000256" key="3">
    <source>
        <dbReference type="ARBA" id="ARBA00022475"/>
    </source>
</evidence>
<dbReference type="NCBIfam" id="TIGR00645">
    <property type="entry name" value="HI0507"/>
    <property type="match status" value="1"/>
</dbReference>
<keyword evidence="4 7" id="KW-0812">Transmembrane</keyword>
<dbReference type="HAMAP" id="MF_00143">
    <property type="entry name" value="UPF0114"/>
    <property type="match status" value="1"/>
</dbReference>
<feature type="transmembrane region" description="Helical" evidence="7">
    <location>
        <begin position="158"/>
        <end position="179"/>
    </location>
</feature>
<evidence type="ECO:0000256" key="4">
    <source>
        <dbReference type="ARBA" id="ARBA00022692"/>
    </source>
</evidence>
<evidence type="ECO:0000256" key="6">
    <source>
        <dbReference type="ARBA" id="ARBA00023136"/>
    </source>
</evidence>
<dbReference type="Proteomes" id="UP000203464">
    <property type="component" value="Unassembled WGS sequence"/>
</dbReference>
<evidence type="ECO:0000313" key="8">
    <source>
        <dbReference type="EMBL" id="SMX36850.1"/>
    </source>
</evidence>
<evidence type="ECO:0000256" key="7">
    <source>
        <dbReference type="HAMAP-Rule" id="MF_00143"/>
    </source>
</evidence>
<dbReference type="OrthoDB" id="9783569at2"/>
<dbReference type="InterPro" id="IPR005134">
    <property type="entry name" value="UPF0114"/>
</dbReference>
<evidence type="ECO:0000256" key="2">
    <source>
        <dbReference type="ARBA" id="ARBA00005774"/>
    </source>
</evidence>
<dbReference type="InterPro" id="IPR020761">
    <property type="entry name" value="UPF0114_bac"/>
</dbReference>
<feature type="transmembrane region" description="Helical" evidence="7">
    <location>
        <begin position="121"/>
        <end position="138"/>
    </location>
</feature>
<dbReference type="AlphaFoldDB" id="A0A238K1S1"/>
<dbReference type="RefSeq" id="WP_093995603.1">
    <property type="nucleotide sequence ID" value="NZ_FXYD01000002.1"/>
</dbReference>
<dbReference type="GO" id="GO:0005886">
    <property type="term" value="C:plasma membrane"/>
    <property type="evidence" value="ECO:0007669"/>
    <property type="project" value="UniProtKB-SubCell"/>
</dbReference>
<feature type="transmembrane region" description="Helical" evidence="7">
    <location>
        <begin position="26"/>
        <end position="46"/>
    </location>
</feature>
<protein>
    <recommendedName>
        <fullName evidence="7">UPF0114 protein OCA8868_01134</fullName>
    </recommendedName>
</protein>
<reference evidence="9" key="1">
    <citation type="submission" date="2017-05" db="EMBL/GenBank/DDBJ databases">
        <authorList>
            <person name="Rodrigo-Torres L."/>
            <person name="Arahal R. D."/>
            <person name="Lucena T."/>
        </authorList>
    </citation>
    <scope>NUCLEOTIDE SEQUENCE [LARGE SCALE GENOMIC DNA]</scope>
    <source>
        <strain evidence="9">CECT 8868</strain>
    </source>
</reference>
<organism evidence="8 9">
    <name type="scientific">Octadecabacter ascidiaceicola</name>
    <dbReference type="NCBI Taxonomy" id="1655543"/>
    <lineage>
        <taxon>Bacteria</taxon>
        <taxon>Pseudomonadati</taxon>
        <taxon>Pseudomonadota</taxon>
        <taxon>Alphaproteobacteria</taxon>
        <taxon>Rhodobacterales</taxon>
        <taxon>Roseobacteraceae</taxon>
        <taxon>Octadecabacter</taxon>
    </lineage>
</organism>